<dbReference type="Pfam" id="PF00650">
    <property type="entry name" value="CRAL_TRIO"/>
    <property type="match status" value="1"/>
</dbReference>
<reference evidence="2 3" key="1">
    <citation type="submission" date="2021-02" db="EMBL/GenBank/DDBJ databases">
        <title>Genome assembly of Pseudopithomyces chartarum.</title>
        <authorList>
            <person name="Jauregui R."/>
            <person name="Singh J."/>
            <person name="Voisey C."/>
        </authorList>
    </citation>
    <scope>NUCLEOTIDE SEQUENCE [LARGE SCALE GENOMIC DNA]</scope>
    <source>
        <strain evidence="2 3">AGR01</strain>
    </source>
</reference>
<dbReference type="Gene3D" id="3.40.525.10">
    <property type="entry name" value="CRAL-TRIO lipid binding domain"/>
    <property type="match status" value="2"/>
</dbReference>
<gene>
    <name evidence="2" type="ORF">GRF29_8g3421395</name>
</gene>
<keyword evidence="3" id="KW-1185">Reference proteome</keyword>
<dbReference type="CDD" id="cd00170">
    <property type="entry name" value="SEC14"/>
    <property type="match status" value="1"/>
</dbReference>
<dbReference type="AlphaFoldDB" id="A0AAN6RLS8"/>
<dbReference type="EMBL" id="WVTA01000002">
    <property type="protein sequence ID" value="KAK3216502.1"/>
    <property type="molecule type" value="Genomic_DNA"/>
</dbReference>
<accession>A0AAN6RLS8</accession>
<evidence type="ECO:0000259" key="1">
    <source>
        <dbReference type="PROSITE" id="PS50191"/>
    </source>
</evidence>
<proteinExistence type="predicted"/>
<dbReference type="Proteomes" id="UP001280581">
    <property type="component" value="Unassembled WGS sequence"/>
</dbReference>
<name>A0AAN6RLS8_9PLEO</name>
<dbReference type="InterPro" id="IPR051026">
    <property type="entry name" value="PI/PC_transfer"/>
</dbReference>
<sequence length="281" mass="31470">MTESTNPPSLFKEFVELCEKEGLLKRPAELTLEDTTDGINDETTLKRFFIGRNSDPHGALQQFKESLSARKQVQDITTYSTIDVNIYEQTRKIYPHWIGRRDTRGLPIYVYDVAALDPPTLAAYDQSGSLPQTNSATEPNQAQRAFVFYDTVVINAPFYFPKLWAIVKNFIDPRTTEKLVILSVSETLPRLQETIAIENIPVQFGGQFEYEPGGLPNLDEGLRKQLRWVGESRTKLPAGPLKWIVRDGQRTAVVTGSAGGEKVCVPFAVLEEGGEGVDTMK</sequence>
<dbReference type="SUPFAM" id="SSF52087">
    <property type="entry name" value="CRAL/TRIO domain"/>
    <property type="match status" value="1"/>
</dbReference>
<evidence type="ECO:0000313" key="3">
    <source>
        <dbReference type="Proteomes" id="UP001280581"/>
    </source>
</evidence>
<dbReference type="PANTHER" id="PTHR45657">
    <property type="entry name" value="CRAL-TRIO DOMAIN-CONTAINING PROTEIN YKL091C-RELATED"/>
    <property type="match status" value="1"/>
</dbReference>
<comment type="caution">
    <text evidence="2">The sequence shown here is derived from an EMBL/GenBank/DDBJ whole genome shotgun (WGS) entry which is preliminary data.</text>
</comment>
<dbReference type="InterPro" id="IPR036865">
    <property type="entry name" value="CRAL-TRIO_dom_sf"/>
</dbReference>
<organism evidence="2 3">
    <name type="scientific">Pseudopithomyces chartarum</name>
    <dbReference type="NCBI Taxonomy" id="1892770"/>
    <lineage>
        <taxon>Eukaryota</taxon>
        <taxon>Fungi</taxon>
        <taxon>Dikarya</taxon>
        <taxon>Ascomycota</taxon>
        <taxon>Pezizomycotina</taxon>
        <taxon>Dothideomycetes</taxon>
        <taxon>Pleosporomycetidae</taxon>
        <taxon>Pleosporales</taxon>
        <taxon>Massarineae</taxon>
        <taxon>Didymosphaeriaceae</taxon>
        <taxon>Pseudopithomyces</taxon>
    </lineage>
</organism>
<dbReference type="InterPro" id="IPR001251">
    <property type="entry name" value="CRAL-TRIO_dom"/>
</dbReference>
<protein>
    <recommendedName>
        <fullName evidence="1">CRAL-TRIO domain-containing protein</fullName>
    </recommendedName>
</protein>
<dbReference type="PROSITE" id="PS50191">
    <property type="entry name" value="CRAL_TRIO"/>
    <property type="match status" value="1"/>
</dbReference>
<feature type="domain" description="CRAL-TRIO" evidence="1">
    <location>
        <begin position="152"/>
        <end position="212"/>
    </location>
</feature>
<evidence type="ECO:0000313" key="2">
    <source>
        <dbReference type="EMBL" id="KAK3216502.1"/>
    </source>
</evidence>
<dbReference type="PANTHER" id="PTHR45657:SF20">
    <property type="entry name" value="CRAL_TRIO DOMAIN PROTEIN (AFU_ORTHOLOGUE AFUA_5G00680)"/>
    <property type="match status" value="1"/>
</dbReference>